<reference evidence="3" key="1">
    <citation type="submission" date="2005-10" db="EMBL/GenBank/DDBJ databases">
        <authorList>
            <person name="Loftus B.J."/>
            <person name="Nene V.M."/>
            <person name="Hannick L.I."/>
            <person name="Bidwell S."/>
            <person name="Haas B."/>
            <person name="Amedeo P."/>
            <person name="Orvis J."/>
            <person name="Wortman J.R."/>
            <person name="White O.R."/>
            <person name="Salzberg S."/>
            <person name="Shumway M."/>
            <person name="Koo H."/>
            <person name="Zhao Y."/>
            <person name="Holmes M."/>
            <person name="Miller J."/>
            <person name="Schatz M."/>
            <person name="Pop M."/>
            <person name="Pai G."/>
            <person name="Utterback T."/>
            <person name="Rogers Y.-H."/>
            <person name="Kravitz S."/>
            <person name="Fraser C.M."/>
        </authorList>
    </citation>
    <scope>NUCLEOTIDE SEQUENCE</scope>
    <source>
        <strain evidence="3">Liverpool</strain>
    </source>
</reference>
<name>Q178V2_AEDAE</name>
<gene>
    <name evidence="3" type="ORF">AaeL_AAEL005761</name>
</gene>
<dbReference type="InterPro" id="IPR043504">
    <property type="entry name" value="Peptidase_S1_PA_chymotrypsin"/>
</dbReference>
<dbReference type="PANTHER" id="PTHR24260:SF147">
    <property type="entry name" value="EG:BACR7A4.3 PROTEIN-RELATED"/>
    <property type="match status" value="1"/>
</dbReference>
<evidence type="ECO:0000313" key="3">
    <source>
        <dbReference type="EMBL" id="EAT42747.1"/>
    </source>
</evidence>
<evidence type="ECO:0000256" key="1">
    <source>
        <dbReference type="ARBA" id="ARBA00024195"/>
    </source>
</evidence>
<dbReference type="EMBL" id="CH477358">
    <property type="protein sequence ID" value="EAT42747.1"/>
    <property type="molecule type" value="Genomic_DNA"/>
</dbReference>
<dbReference type="SUPFAM" id="SSF50494">
    <property type="entry name" value="Trypsin-like serine proteases"/>
    <property type="match status" value="1"/>
</dbReference>
<organism evidence="3 4">
    <name type="scientific">Aedes aegypti</name>
    <name type="common">Yellowfever mosquito</name>
    <name type="synonym">Culex aegypti</name>
    <dbReference type="NCBI Taxonomy" id="7159"/>
    <lineage>
        <taxon>Eukaryota</taxon>
        <taxon>Metazoa</taxon>
        <taxon>Ecdysozoa</taxon>
        <taxon>Arthropoda</taxon>
        <taxon>Hexapoda</taxon>
        <taxon>Insecta</taxon>
        <taxon>Pterygota</taxon>
        <taxon>Neoptera</taxon>
        <taxon>Endopterygota</taxon>
        <taxon>Diptera</taxon>
        <taxon>Nematocera</taxon>
        <taxon>Culicoidea</taxon>
        <taxon>Culicidae</taxon>
        <taxon>Culicinae</taxon>
        <taxon>Aedini</taxon>
        <taxon>Aedes</taxon>
        <taxon>Stegomyia</taxon>
    </lineage>
</organism>
<feature type="non-terminal residue" evidence="3">
    <location>
        <position position="1"/>
    </location>
</feature>
<evidence type="ECO:0000259" key="2">
    <source>
        <dbReference type="Pfam" id="PF00089"/>
    </source>
</evidence>
<protein>
    <submittedName>
        <fullName evidence="3">AAEL005761-PA</fullName>
    </submittedName>
</protein>
<dbReference type="HOGENOM" id="CLU_1820527_0_0_1"/>
<dbReference type="GO" id="GO:0004252">
    <property type="term" value="F:serine-type endopeptidase activity"/>
    <property type="evidence" value="ECO:0007669"/>
    <property type="project" value="InterPro"/>
</dbReference>
<dbReference type="InterPro" id="IPR051333">
    <property type="entry name" value="CLIP_Serine_Protease"/>
</dbReference>
<dbReference type="Gene3D" id="2.40.10.10">
    <property type="entry name" value="Trypsin-like serine proteases"/>
    <property type="match status" value="1"/>
</dbReference>
<dbReference type="PANTHER" id="PTHR24260">
    <property type="match status" value="1"/>
</dbReference>
<dbReference type="eggNOG" id="KOG3627">
    <property type="taxonomic scope" value="Eukaryota"/>
</dbReference>
<dbReference type="Proteomes" id="UP000682892">
    <property type="component" value="Unassembled WGS sequence"/>
</dbReference>
<dbReference type="PaxDb" id="7159-AAEL005761-PA"/>
<dbReference type="InterPro" id="IPR001254">
    <property type="entry name" value="Trypsin_dom"/>
</dbReference>
<proteinExistence type="inferred from homology"/>
<feature type="domain" description="Peptidase S1" evidence="2">
    <location>
        <begin position="13"/>
        <end position="125"/>
    </location>
</feature>
<dbReference type="InterPro" id="IPR009003">
    <property type="entry name" value="Peptidase_S1_PA"/>
</dbReference>
<reference evidence="3" key="2">
    <citation type="journal article" date="2007" name="Science">
        <title>Genome sequence of Aedes aegypti, a major arbovirus vector.</title>
        <authorList>
            <person name="Nene V."/>
            <person name="Wortman J.R."/>
            <person name="Lawson D."/>
            <person name="Haas B."/>
            <person name="Kodira C."/>
            <person name="Tu Z.J."/>
            <person name="Loftus B."/>
            <person name="Xi Z."/>
            <person name="Megy K."/>
            <person name="Grabherr M."/>
            <person name="Ren Q."/>
            <person name="Zdobnov E.M."/>
            <person name="Lobo N.F."/>
            <person name="Campbell K.S."/>
            <person name="Brown S.E."/>
            <person name="Bonaldo M.F."/>
            <person name="Zhu J."/>
            <person name="Sinkins S.P."/>
            <person name="Hogenkamp D.G."/>
            <person name="Amedeo P."/>
            <person name="Arensburger P."/>
            <person name="Atkinson P.W."/>
            <person name="Bidwell S."/>
            <person name="Biedler J."/>
            <person name="Birney E."/>
            <person name="Bruggner R.V."/>
            <person name="Costas J."/>
            <person name="Coy M.R."/>
            <person name="Crabtree J."/>
            <person name="Crawford M."/>
            <person name="Debruyn B."/>
            <person name="Decaprio D."/>
            <person name="Eiglmeier K."/>
            <person name="Eisenstadt E."/>
            <person name="El-Dorry H."/>
            <person name="Gelbart W.M."/>
            <person name="Gomes S.L."/>
            <person name="Hammond M."/>
            <person name="Hannick L.I."/>
            <person name="Hogan J.R."/>
            <person name="Holmes M.H."/>
            <person name="Jaffe D."/>
            <person name="Johnston J.S."/>
            <person name="Kennedy R.C."/>
            <person name="Koo H."/>
            <person name="Kravitz S."/>
            <person name="Kriventseva E.V."/>
            <person name="Kulp D."/>
            <person name="Labutti K."/>
            <person name="Lee E."/>
            <person name="Li S."/>
            <person name="Lovin D.D."/>
            <person name="Mao C."/>
            <person name="Mauceli E."/>
            <person name="Menck C.F."/>
            <person name="Miller J.R."/>
            <person name="Montgomery P."/>
            <person name="Mori A."/>
            <person name="Nascimento A.L."/>
            <person name="Naveira H.F."/>
            <person name="Nusbaum C."/>
            <person name="O'leary S."/>
            <person name="Orvis J."/>
            <person name="Pertea M."/>
            <person name="Quesneville H."/>
            <person name="Reidenbach K.R."/>
            <person name="Rogers Y.H."/>
            <person name="Roth C.W."/>
            <person name="Schneider J.R."/>
            <person name="Schatz M."/>
            <person name="Shumway M."/>
            <person name="Stanke M."/>
            <person name="Stinson E.O."/>
            <person name="Tubio J.M."/>
            <person name="Vanzee J.P."/>
            <person name="Verjovski-Almeida S."/>
            <person name="Werner D."/>
            <person name="White O."/>
            <person name="Wyder S."/>
            <person name="Zeng Q."/>
            <person name="Zhao Q."/>
            <person name="Zhao Y."/>
            <person name="Hill C.A."/>
            <person name="Raikhel A.S."/>
            <person name="Soares M.B."/>
            <person name="Knudson D.L."/>
            <person name="Lee N.H."/>
            <person name="Galagan J."/>
            <person name="Salzberg S.L."/>
            <person name="Paulsen I.T."/>
            <person name="Dimopoulos G."/>
            <person name="Collins F.H."/>
            <person name="Birren B."/>
            <person name="Fraser-Liggett C.M."/>
            <person name="Severson D.W."/>
        </authorList>
    </citation>
    <scope>NUCLEOTIDE SEQUENCE [LARGE SCALE GENOMIC DNA]</scope>
    <source>
        <strain evidence="3">Liverpool</strain>
    </source>
</reference>
<comment type="similarity">
    <text evidence="1">Belongs to the peptidase S1 family. CLIP subfamily.</text>
</comment>
<reference evidence="3" key="3">
    <citation type="submission" date="2012-09" db="EMBL/GenBank/DDBJ databases">
        <authorList>
            <consortium name="VectorBase"/>
        </authorList>
    </citation>
    <scope>NUCLEOTIDE SEQUENCE</scope>
    <source>
        <strain evidence="3">Liverpool</strain>
    </source>
</reference>
<accession>Q178V2</accession>
<dbReference type="AlphaFoldDB" id="Q178V2"/>
<dbReference type="GO" id="GO:0006508">
    <property type="term" value="P:proteolysis"/>
    <property type="evidence" value="ECO:0007669"/>
    <property type="project" value="InterPro"/>
</dbReference>
<sequence>PDTVRFGDENLFTKHTEIQTQNFNVLSFKQHPQFRQGRHYYDVALIELEEEIPLDGLACPACLWLEEELPPGELHAINFGATSYSDVSLGAVTENRLSSIDMSTCYELFPTFRRGLPDKDFCAASDCMGTCQVCFAHDFALT</sequence>
<dbReference type="PhylomeDB" id="Q178V2"/>
<dbReference type="Pfam" id="PF00089">
    <property type="entry name" value="Trypsin"/>
    <property type="match status" value="1"/>
</dbReference>
<evidence type="ECO:0000313" key="4">
    <source>
        <dbReference type="Proteomes" id="UP000682892"/>
    </source>
</evidence>